<dbReference type="PANTHER" id="PTHR34295:SF4">
    <property type="entry name" value="BIOTIN TRANSPORTER BIOY-RELATED"/>
    <property type="match status" value="1"/>
</dbReference>
<comment type="subcellular location">
    <subcellularLocation>
        <location evidence="1 8">Cell membrane</location>
        <topology evidence="1 8">Multi-pass membrane protein</topology>
    </subcellularLocation>
</comment>
<organism evidence="10 11">
    <name type="scientific">Schleiferilactobacillus harbinensis DSM 16991</name>
    <dbReference type="NCBI Taxonomy" id="1122147"/>
    <lineage>
        <taxon>Bacteria</taxon>
        <taxon>Bacillati</taxon>
        <taxon>Bacillota</taxon>
        <taxon>Bacilli</taxon>
        <taxon>Lactobacillales</taxon>
        <taxon>Lactobacillaceae</taxon>
        <taxon>Schleiferilactobacillus</taxon>
    </lineage>
</organism>
<name>A0A0R1XHR9_9LACO</name>
<dbReference type="Gene3D" id="1.10.1760.20">
    <property type="match status" value="1"/>
</dbReference>
<proteinExistence type="inferred from homology"/>
<keyword evidence="3 8" id="KW-0813">Transport</keyword>
<reference evidence="10 11" key="1">
    <citation type="journal article" date="2015" name="Genome Announc.">
        <title>Expanding the biotechnology potential of lactobacilli through comparative genomics of 213 strains and associated genera.</title>
        <authorList>
            <person name="Sun Z."/>
            <person name="Harris H.M."/>
            <person name="McCann A."/>
            <person name="Guo C."/>
            <person name="Argimon S."/>
            <person name="Zhang W."/>
            <person name="Yang X."/>
            <person name="Jeffery I.B."/>
            <person name="Cooney J.C."/>
            <person name="Kagawa T.F."/>
            <person name="Liu W."/>
            <person name="Song Y."/>
            <person name="Salvetti E."/>
            <person name="Wrobel A."/>
            <person name="Rasinkangas P."/>
            <person name="Parkhill J."/>
            <person name="Rea M.C."/>
            <person name="O'Sullivan O."/>
            <person name="Ritari J."/>
            <person name="Douillard F.P."/>
            <person name="Paul Ross R."/>
            <person name="Yang R."/>
            <person name="Briner A.E."/>
            <person name="Felis G.E."/>
            <person name="de Vos W.M."/>
            <person name="Barrangou R."/>
            <person name="Klaenhammer T.R."/>
            <person name="Caufield P.W."/>
            <person name="Cui Y."/>
            <person name="Zhang H."/>
            <person name="O'Toole P.W."/>
        </authorList>
    </citation>
    <scope>NUCLEOTIDE SEQUENCE [LARGE SCALE GENOMIC DNA]</scope>
    <source>
        <strain evidence="10 11">DSM 16991</strain>
    </source>
</reference>
<dbReference type="Pfam" id="PF02632">
    <property type="entry name" value="BioY"/>
    <property type="match status" value="1"/>
</dbReference>
<dbReference type="Proteomes" id="UP000050949">
    <property type="component" value="Unassembled WGS sequence"/>
</dbReference>
<evidence type="ECO:0000256" key="3">
    <source>
        <dbReference type="ARBA" id="ARBA00022448"/>
    </source>
</evidence>
<dbReference type="EMBL" id="AZFW01000011">
    <property type="protein sequence ID" value="KRM29726.1"/>
    <property type="molecule type" value="Genomic_DNA"/>
</dbReference>
<feature type="transmembrane region" description="Helical" evidence="9">
    <location>
        <begin position="59"/>
        <end position="86"/>
    </location>
</feature>
<evidence type="ECO:0000256" key="5">
    <source>
        <dbReference type="ARBA" id="ARBA00022692"/>
    </source>
</evidence>
<dbReference type="PIRSF" id="PIRSF016661">
    <property type="entry name" value="BioY"/>
    <property type="match status" value="1"/>
</dbReference>
<dbReference type="PANTHER" id="PTHR34295">
    <property type="entry name" value="BIOTIN TRANSPORTER BIOY"/>
    <property type="match status" value="1"/>
</dbReference>
<dbReference type="eggNOG" id="COG1268">
    <property type="taxonomic scope" value="Bacteria"/>
</dbReference>
<evidence type="ECO:0000256" key="1">
    <source>
        <dbReference type="ARBA" id="ARBA00004651"/>
    </source>
</evidence>
<sequence length="183" mass="19380">MTFHVKHKDIAIISLFIALLIALGFIPPLPVGFLPVPIVLQNLGVLLAAALLGPKRGTIVVALFFLLVLVGLPVLSSRSAGIAVFYGPSGGFLWGWLLAPAIYGLGDRLLGTHHGLWQRGILLWLSGAVLVDGLGALWLSIGLHMPLTSALMASLIFIPGDTLKTVLATLVAERVQHALPVHD</sequence>
<keyword evidence="7 8" id="KW-0472">Membrane</keyword>
<accession>A0A0R1XHR9</accession>
<feature type="transmembrane region" description="Helical" evidence="9">
    <location>
        <begin position="92"/>
        <end position="110"/>
    </location>
</feature>
<evidence type="ECO:0000256" key="4">
    <source>
        <dbReference type="ARBA" id="ARBA00022475"/>
    </source>
</evidence>
<evidence type="ECO:0000313" key="10">
    <source>
        <dbReference type="EMBL" id="KRM29726.1"/>
    </source>
</evidence>
<evidence type="ECO:0000256" key="6">
    <source>
        <dbReference type="ARBA" id="ARBA00022989"/>
    </source>
</evidence>
<evidence type="ECO:0000256" key="8">
    <source>
        <dbReference type="PIRNR" id="PIRNR016661"/>
    </source>
</evidence>
<dbReference type="GO" id="GO:0015225">
    <property type="term" value="F:biotin transmembrane transporter activity"/>
    <property type="evidence" value="ECO:0007669"/>
    <property type="project" value="UniProtKB-UniRule"/>
</dbReference>
<dbReference type="InterPro" id="IPR003784">
    <property type="entry name" value="BioY"/>
</dbReference>
<evidence type="ECO:0000256" key="7">
    <source>
        <dbReference type="ARBA" id="ARBA00023136"/>
    </source>
</evidence>
<comment type="caution">
    <text evidence="10">The sequence shown here is derived from an EMBL/GenBank/DDBJ whole genome shotgun (WGS) entry which is preliminary data.</text>
</comment>
<dbReference type="AlphaFoldDB" id="A0A0R1XHR9"/>
<keyword evidence="6 9" id="KW-1133">Transmembrane helix</keyword>
<gene>
    <name evidence="10" type="ORF">FC91_GL000431</name>
</gene>
<evidence type="ECO:0000313" key="11">
    <source>
        <dbReference type="Proteomes" id="UP000050949"/>
    </source>
</evidence>
<feature type="transmembrane region" description="Helical" evidence="9">
    <location>
        <begin position="122"/>
        <end position="141"/>
    </location>
</feature>
<keyword evidence="4 8" id="KW-1003">Cell membrane</keyword>
<evidence type="ECO:0000256" key="9">
    <source>
        <dbReference type="SAM" id="Phobius"/>
    </source>
</evidence>
<dbReference type="GO" id="GO:0005886">
    <property type="term" value="C:plasma membrane"/>
    <property type="evidence" value="ECO:0007669"/>
    <property type="project" value="UniProtKB-SubCell"/>
</dbReference>
<keyword evidence="5 9" id="KW-0812">Transmembrane</keyword>
<feature type="transmembrane region" description="Helical" evidence="9">
    <location>
        <begin position="9"/>
        <end position="26"/>
    </location>
</feature>
<dbReference type="PATRIC" id="fig|1122147.4.peg.449"/>
<comment type="similarity">
    <text evidence="2 8">Belongs to the BioY family.</text>
</comment>
<evidence type="ECO:0000256" key="2">
    <source>
        <dbReference type="ARBA" id="ARBA00010692"/>
    </source>
</evidence>
<protein>
    <recommendedName>
        <fullName evidence="8">Biotin transporter</fullName>
    </recommendedName>
</protein>